<feature type="transmembrane region" description="Helical" evidence="2">
    <location>
        <begin position="47"/>
        <end position="69"/>
    </location>
</feature>
<accession>A0A7W4LRC2</accession>
<evidence type="ECO:0000256" key="2">
    <source>
        <dbReference type="SAM" id="Phobius"/>
    </source>
</evidence>
<evidence type="ECO:0000313" key="4">
    <source>
        <dbReference type="Proteomes" id="UP000587477"/>
    </source>
</evidence>
<organism evidence="3 4">
    <name type="scientific">Bacillus velezensis</name>
    <dbReference type="NCBI Taxonomy" id="492670"/>
    <lineage>
        <taxon>Bacteria</taxon>
        <taxon>Bacillati</taxon>
        <taxon>Bacillota</taxon>
        <taxon>Bacilli</taxon>
        <taxon>Bacillales</taxon>
        <taxon>Bacillaceae</taxon>
        <taxon>Bacillus</taxon>
        <taxon>Bacillus amyloliquefaciens group</taxon>
    </lineage>
</organism>
<dbReference type="Proteomes" id="UP000587477">
    <property type="component" value="Chromosome"/>
</dbReference>
<dbReference type="EMBL" id="CP063687">
    <property type="protein sequence ID" value="QOY28510.1"/>
    <property type="molecule type" value="Genomic_DNA"/>
</dbReference>
<gene>
    <name evidence="3" type="primary">rsiX</name>
    <name evidence="3" type="ORF">BACVE_003551</name>
</gene>
<evidence type="ECO:0000313" key="3">
    <source>
        <dbReference type="EMBL" id="QOY28510.1"/>
    </source>
</evidence>
<sequence length="366" mass="40466">MKSYWNEERVEELLRQLPAVRDHRSPEAIYRNIETGKPYRKKPARSWIGPAAAGVCALCIALIISPHLMTNKSSGDLTADSRQTEKASQSASVKPPDQKTFVVSNQNKNNYITLAFADSETSAVIPVSFEKKKPDESVSEALSEAENLEVPESFLSVPNLLDGVQVTADKKDLLVQVNGRLSIESVADADLLKKMLKETLTWSPYERIKLKKVQNGAGQDFYKSYGISAEMSVHKQTNRAYFSYSDSLGQEYLIPSEQTYYSVYQAIDGMKTTDGGSQTASIIEADAIASVSEREDGEQLRIQLSEKHTVEDSLEGILMIEGLLLTAKEFGYSEVLFTHAHTKKIGNYDVTKPIAVPAAPNPLPSH</sequence>
<proteinExistence type="predicted"/>
<name>A0A7W4LRC2_BACVE</name>
<feature type="region of interest" description="Disordered" evidence="1">
    <location>
        <begin position="75"/>
        <end position="97"/>
    </location>
</feature>
<evidence type="ECO:0000256" key="1">
    <source>
        <dbReference type="SAM" id="MobiDB-lite"/>
    </source>
</evidence>
<reference evidence="4" key="1">
    <citation type="submission" date="2020-10" db="EMBL/GenBank/DDBJ databases">
        <title>Complete genome sequence of Bacillus velezensis NST6.</title>
        <authorList>
            <person name="Choi J."/>
        </authorList>
    </citation>
    <scope>NUCLEOTIDE SEQUENCE [LARGE SCALE GENOMIC DNA]</scope>
    <source>
        <strain evidence="4">NST6</strain>
    </source>
</reference>
<keyword evidence="2" id="KW-0472">Membrane</keyword>
<keyword evidence="2" id="KW-0812">Transmembrane</keyword>
<protein>
    <submittedName>
        <fullName evidence="3">Anti-sigma-X factor RsiX</fullName>
    </submittedName>
</protein>
<keyword evidence="2" id="KW-1133">Transmembrane helix</keyword>
<dbReference type="AlphaFoldDB" id="A0A7W4LRC2"/>